<proteinExistence type="predicted"/>
<keyword evidence="2" id="KW-1185">Reference proteome</keyword>
<accession>A0A2P5CQ64</accession>
<sequence length="124" mass="13913">MDYTVIGAFFVVTIEDRLSIRELCTFSHDAIEDMVVDSYQGCYIATEMLFHGAGDIFIDSEFIANIHSLCLFGFNSLVWDMVIKVSLDLMVVDMVIRSSSPSLIPMIVDMVIKVSLDLMIEMTG</sequence>
<reference evidence="2" key="1">
    <citation type="submission" date="2016-06" db="EMBL/GenBank/DDBJ databases">
        <title>Parallel loss of symbiosis genes in relatives of nitrogen-fixing non-legume Parasponia.</title>
        <authorList>
            <person name="Van Velzen R."/>
            <person name="Holmer R."/>
            <person name="Bu F."/>
            <person name="Rutten L."/>
            <person name="Van Zeijl A."/>
            <person name="Liu W."/>
            <person name="Santuari L."/>
            <person name="Cao Q."/>
            <person name="Sharma T."/>
            <person name="Shen D."/>
            <person name="Roswanjaya Y."/>
            <person name="Wardhani T."/>
            <person name="Kalhor M.S."/>
            <person name="Jansen J."/>
            <person name="Van den Hoogen J."/>
            <person name="Gungor B."/>
            <person name="Hartog M."/>
            <person name="Hontelez J."/>
            <person name="Verver J."/>
            <person name="Yang W.-C."/>
            <person name="Schijlen E."/>
            <person name="Repin R."/>
            <person name="Schilthuizen M."/>
            <person name="Schranz E."/>
            <person name="Heidstra R."/>
            <person name="Miyata K."/>
            <person name="Fedorova E."/>
            <person name="Kohlen W."/>
            <person name="Bisseling T."/>
            <person name="Smit S."/>
            <person name="Geurts R."/>
        </authorList>
    </citation>
    <scope>NUCLEOTIDE SEQUENCE [LARGE SCALE GENOMIC DNA]</scope>
    <source>
        <strain evidence="2">cv. RG33-2</strain>
    </source>
</reference>
<dbReference type="EMBL" id="JXTC01000340">
    <property type="protein sequence ID" value="PON63171.1"/>
    <property type="molecule type" value="Genomic_DNA"/>
</dbReference>
<gene>
    <name evidence="1" type="ORF">TorRG33x02_277150</name>
</gene>
<evidence type="ECO:0000313" key="1">
    <source>
        <dbReference type="EMBL" id="PON63171.1"/>
    </source>
</evidence>
<dbReference type="Proteomes" id="UP000237000">
    <property type="component" value="Unassembled WGS sequence"/>
</dbReference>
<evidence type="ECO:0000313" key="2">
    <source>
        <dbReference type="Proteomes" id="UP000237000"/>
    </source>
</evidence>
<dbReference type="STRING" id="63057.A0A2P5CQ64"/>
<protein>
    <submittedName>
        <fullName evidence="1">Uncharacterized protein</fullName>
    </submittedName>
</protein>
<comment type="caution">
    <text evidence="1">The sequence shown here is derived from an EMBL/GenBank/DDBJ whole genome shotgun (WGS) entry which is preliminary data.</text>
</comment>
<dbReference type="InParanoid" id="A0A2P5CQ64"/>
<organism evidence="1 2">
    <name type="scientific">Trema orientale</name>
    <name type="common">Charcoal tree</name>
    <name type="synonym">Celtis orientalis</name>
    <dbReference type="NCBI Taxonomy" id="63057"/>
    <lineage>
        <taxon>Eukaryota</taxon>
        <taxon>Viridiplantae</taxon>
        <taxon>Streptophyta</taxon>
        <taxon>Embryophyta</taxon>
        <taxon>Tracheophyta</taxon>
        <taxon>Spermatophyta</taxon>
        <taxon>Magnoliopsida</taxon>
        <taxon>eudicotyledons</taxon>
        <taxon>Gunneridae</taxon>
        <taxon>Pentapetalae</taxon>
        <taxon>rosids</taxon>
        <taxon>fabids</taxon>
        <taxon>Rosales</taxon>
        <taxon>Cannabaceae</taxon>
        <taxon>Trema</taxon>
    </lineage>
</organism>
<name>A0A2P5CQ64_TREOI</name>
<dbReference type="AlphaFoldDB" id="A0A2P5CQ64"/>